<proteinExistence type="predicted"/>
<keyword evidence="2" id="KW-0255">Endonuclease</keyword>
<dbReference type="CDD" id="cd06260">
    <property type="entry name" value="DUF820-like"/>
    <property type="match status" value="1"/>
</dbReference>
<keyword evidence="2" id="KW-0378">Hydrolase</keyword>
<dbReference type="GO" id="GO:0004519">
    <property type="term" value="F:endonuclease activity"/>
    <property type="evidence" value="ECO:0007669"/>
    <property type="project" value="UniProtKB-KW"/>
</dbReference>
<keyword evidence="3" id="KW-1185">Reference proteome</keyword>
<dbReference type="Pfam" id="PF05685">
    <property type="entry name" value="Uma2"/>
    <property type="match status" value="1"/>
</dbReference>
<feature type="domain" description="Putative restriction endonuclease" evidence="1">
    <location>
        <begin position="15"/>
        <end position="176"/>
    </location>
</feature>
<accession>A0A8J7B0J6</accession>
<evidence type="ECO:0000313" key="2">
    <source>
        <dbReference type="EMBL" id="MBE9080007.1"/>
    </source>
</evidence>
<dbReference type="PANTHER" id="PTHR33352">
    <property type="entry name" value="SLR1095 PROTEIN"/>
    <property type="match status" value="1"/>
</dbReference>
<evidence type="ECO:0000259" key="1">
    <source>
        <dbReference type="Pfam" id="PF05685"/>
    </source>
</evidence>
<dbReference type="AlphaFoldDB" id="A0A8J7B0J6"/>
<organism evidence="2 3">
    <name type="scientific">Vasconcelosia minhoensis LEGE 07310</name>
    <dbReference type="NCBI Taxonomy" id="915328"/>
    <lineage>
        <taxon>Bacteria</taxon>
        <taxon>Bacillati</taxon>
        <taxon>Cyanobacteriota</taxon>
        <taxon>Cyanophyceae</taxon>
        <taxon>Nodosilineales</taxon>
        <taxon>Cymatolegaceae</taxon>
        <taxon>Vasconcelosia</taxon>
        <taxon>Vasconcelosia minhoensis</taxon>
    </lineage>
</organism>
<sequence length="246" mass="28740">MYDLPSEFPEEPGLPDTYHDLQPQFLSETLRLQDYTEGEYFTASDLNIYYDPDNRLWHKRPDWFLAVGIPFLYGEQQDLRLSYVAWQEAVNPFIIVELISPGTEAEDLGETTAQPGGPPTKWTVYEQILQVPYYVVFNRYINELRVFKLEAGQYQRQALPNHRLWIPELKLGLGLWYGTYRPGTHQQSERRWLRWYGEDGQWLPTGEELARQQAEAEQQRANDVAAELAALKARLRAQGLNPDDFL</sequence>
<protein>
    <submittedName>
        <fullName evidence="2">Uma2 family endonuclease</fullName>
    </submittedName>
</protein>
<keyword evidence="2" id="KW-0540">Nuclease</keyword>
<reference evidence="2" key="1">
    <citation type="submission" date="2020-10" db="EMBL/GenBank/DDBJ databases">
        <authorList>
            <person name="Castelo-Branco R."/>
            <person name="Eusebio N."/>
            <person name="Adriana R."/>
            <person name="Vieira A."/>
            <person name="Brugerolle De Fraissinette N."/>
            <person name="Rezende De Castro R."/>
            <person name="Schneider M.P."/>
            <person name="Vasconcelos V."/>
            <person name="Leao P.N."/>
        </authorList>
    </citation>
    <scope>NUCLEOTIDE SEQUENCE</scope>
    <source>
        <strain evidence="2">LEGE 07310</strain>
    </source>
</reference>
<dbReference type="Proteomes" id="UP000636505">
    <property type="component" value="Unassembled WGS sequence"/>
</dbReference>
<dbReference type="EMBL" id="JADEXG010000078">
    <property type="protein sequence ID" value="MBE9080007.1"/>
    <property type="molecule type" value="Genomic_DNA"/>
</dbReference>
<dbReference type="InterPro" id="IPR008538">
    <property type="entry name" value="Uma2"/>
</dbReference>
<comment type="caution">
    <text evidence="2">The sequence shown here is derived from an EMBL/GenBank/DDBJ whole genome shotgun (WGS) entry which is preliminary data.</text>
</comment>
<evidence type="ECO:0000313" key="3">
    <source>
        <dbReference type="Proteomes" id="UP000636505"/>
    </source>
</evidence>
<dbReference type="PANTHER" id="PTHR33352:SF3">
    <property type="entry name" value="SLR1612 PROTEIN"/>
    <property type="match status" value="1"/>
</dbReference>
<gene>
    <name evidence="2" type="ORF">IQ241_22405</name>
</gene>
<name>A0A8J7B0J6_9CYAN</name>